<evidence type="ECO:0000313" key="2">
    <source>
        <dbReference type="Proteomes" id="UP001428290"/>
    </source>
</evidence>
<name>A0ABP9X0V0_9CHLR</name>
<reference evidence="1 2" key="1">
    <citation type="submission" date="2024-02" db="EMBL/GenBank/DDBJ databases">
        <title>Herpetosiphon gulosus NBRC 112829.</title>
        <authorList>
            <person name="Ichikawa N."/>
            <person name="Katano-Makiyama Y."/>
            <person name="Hidaka K."/>
        </authorList>
    </citation>
    <scope>NUCLEOTIDE SEQUENCE [LARGE SCALE GENOMIC DNA]</scope>
    <source>
        <strain evidence="1 2">NBRC 112829</strain>
    </source>
</reference>
<evidence type="ECO:0008006" key="3">
    <source>
        <dbReference type="Google" id="ProtNLM"/>
    </source>
</evidence>
<dbReference type="RefSeq" id="WP_345722686.1">
    <property type="nucleotide sequence ID" value="NZ_BAABRU010000009.1"/>
</dbReference>
<gene>
    <name evidence="1" type="ORF">Hgul01_02870</name>
</gene>
<dbReference type="EMBL" id="BAABRU010000009">
    <property type="protein sequence ID" value="GAA5529067.1"/>
    <property type="molecule type" value="Genomic_DNA"/>
</dbReference>
<evidence type="ECO:0000313" key="1">
    <source>
        <dbReference type="EMBL" id="GAA5529067.1"/>
    </source>
</evidence>
<proteinExistence type="predicted"/>
<dbReference type="PROSITE" id="PS51257">
    <property type="entry name" value="PROKAR_LIPOPROTEIN"/>
    <property type="match status" value="1"/>
</dbReference>
<organism evidence="1 2">
    <name type="scientific">Herpetosiphon gulosus</name>
    <dbReference type="NCBI Taxonomy" id="1973496"/>
    <lineage>
        <taxon>Bacteria</taxon>
        <taxon>Bacillati</taxon>
        <taxon>Chloroflexota</taxon>
        <taxon>Chloroflexia</taxon>
        <taxon>Herpetosiphonales</taxon>
        <taxon>Herpetosiphonaceae</taxon>
        <taxon>Herpetosiphon</taxon>
    </lineage>
</organism>
<comment type="caution">
    <text evidence="1">The sequence shown here is derived from an EMBL/GenBank/DDBJ whole genome shotgun (WGS) entry which is preliminary data.</text>
</comment>
<protein>
    <recommendedName>
        <fullName evidence="3">Cytochrome c family protein</fullName>
    </recommendedName>
</protein>
<dbReference type="Proteomes" id="UP001428290">
    <property type="component" value="Unassembled WGS sequence"/>
</dbReference>
<sequence>MQIRKQSLASLLLIWWLVGCGVSTATVVPAPNAVGVVAPSFSCSFNQPSISSTLPADIIISEQSVVNCFAWQNFIALNWDADPNERGQPDQNQSASSFGEPNDLAPTVWQTYKLNTDVFLPKAQTPAAWNANDLIPSPCQPQLAGRNLPDIKVLNMGSKFDDLIPDSLQASGEILVDQQSNMVHYEKRMNRDEFEYITQTLLYNADVQANVAETQGIMLPVGTSSYGSDGAIEIKAAWRILDNQPSNITSRYKTTLAMLYDADTNTCVGPTTMGLVGLHIIRRTPNMQQLMWSTFEQIDNVPQSSLPDQQAYSFYNPVCALPDPCSPNATPLPTATPPGVPTLEPVQVERVLPLPNDVVSLNQAVQTLIAQTNSDSVWQYYQLVNVRWPKASLAGQPGAGATAPINISQFQFTSSGPQNVSNTTMETYVQQQDCLNCHVYANIAASAKAGCNPKLASDFSFMFDNADTPNSFASNNCQSAKLTPSEQFSVAQLEQYHQTPLLCRNCHR</sequence>
<keyword evidence="2" id="KW-1185">Reference proteome</keyword>
<accession>A0ABP9X0V0</accession>